<evidence type="ECO:0000313" key="2">
    <source>
        <dbReference type="EMBL" id="QUI24647.1"/>
    </source>
</evidence>
<dbReference type="AlphaFoldDB" id="A0A8J8MML1"/>
<dbReference type="Proteomes" id="UP000683246">
    <property type="component" value="Chromosome"/>
</dbReference>
<dbReference type="EMBL" id="CP058649">
    <property type="protein sequence ID" value="QUI24647.1"/>
    <property type="molecule type" value="Genomic_DNA"/>
</dbReference>
<evidence type="ECO:0000256" key="1">
    <source>
        <dbReference type="SAM" id="Phobius"/>
    </source>
</evidence>
<accession>A0A8J8MML1</accession>
<dbReference type="KEGG" id="vpy:HZI73_21095"/>
<name>A0A8J8MML1_9FIRM</name>
<feature type="transmembrane region" description="Helical" evidence="1">
    <location>
        <begin position="37"/>
        <end position="58"/>
    </location>
</feature>
<keyword evidence="1" id="KW-1133">Transmembrane helix</keyword>
<feature type="transmembrane region" description="Helical" evidence="1">
    <location>
        <begin position="7"/>
        <end position="25"/>
    </location>
</feature>
<keyword evidence="1" id="KW-0812">Transmembrane</keyword>
<reference evidence="2" key="1">
    <citation type="submission" date="2020-07" db="EMBL/GenBank/DDBJ databases">
        <title>Vallitalea pronyensis genome.</title>
        <authorList>
            <person name="Postec A."/>
        </authorList>
    </citation>
    <scope>NUCLEOTIDE SEQUENCE</scope>
    <source>
        <strain evidence="2">FatNI3</strain>
    </source>
</reference>
<organism evidence="2 3">
    <name type="scientific">Vallitalea pronyensis</name>
    <dbReference type="NCBI Taxonomy" id="1348613"/>
    <lineage>
        <taxon>Bacteria</taxon>
        <taxon>Bacillati</taxon>
        <taxon>Bacillota</taxon>
        <taxon>Clostridia</taxon>
        <taxon>Lachnospirales</taxon>
        <taxon>Vallitaleaceae</taxon>
        <taxon>Vallitalea</taxon>
    </lineage>
</organism>
<keyword evidence="3" id="KW-1185">Reference proteome</keyword>
<sequence>MSKLKRLAYLSVVFVLLGLYAVAIYYALSNNKNSGEIVVYCFASTFVLSVFITVLLRVKKYLDQKDS</sequence>
<protein>
    <submittedName>
        <fullName evidence="2">Uncharacterized protein</fullName>
    </submittedName>
</protein>
<proteinExistence type="predicted"/>
<evidence type="ECO:0000313" key="3">
    <source>
        <dbReference type="Proteomes" id="UP000683246"/>
    </source>
</evidence>
<gene>
    <name evidence="2" type="ORF">HZI73_21095</name>
</gene>
<keyword evidence="1" id="KW-0472">Membrane</keyword>
<dbReference type="RefSeq" id="WP_212695339.1">
    <property type="nucleotide sequence ID" value="NZ_CP058649.1"/>
</dbReference>